<proteinExistence type="predicted"/>
<evidence type="ECO:0000256" key="3">
    <source>
        <dbReference type="SAM" id="SignalP"/>
    </source>
</evidence>
<evidence type="ECO:0000313" key="5">
    <source>
        <dbReference type="Proteomes" id="UP000540423"/>
    </source>
</evidence>
<keyword evidence="2" id="KW-0812">Transmembrane</keyword>
<protein>
    <submittedName>
        <fullName evidence="4">Uncharacterized protein</fullName>
    </submittedName>
</protein>
<keyword evidence="2" id="KW-0472">Membrane</keyword>
<dbReference type="EMBL" id="JACHEM010000005">
    <property type="protein sequence ID" value="MBB6435791.1"/>
    <property type="molecule type" value="Genomic_DNA"/>
</dbReference>
<comment type="caution">
    <text evidence="4">The sequence shown here is derived from an EMBL/GenBank/DDBJ whole genome shotgun (WGS) entry which is preliminary data.</text>
</comment>
<feature type="signal peptide" evidence="3">
    <location>
        <begin position="1"/>
        <end position="34"/>
    </location>
</feature>
<feature type="region of interest" description="Disordered" evidence="1">
    <location>
        <begin position="476"/>
        <end position="531"/>
    </location>
</feature>
<dbReference type="AlphaFoldDB" id="A0A7X0HE04"/>
<feature type="compositionally biased region" description="Pro residues" evidence="1">
    <location>
        <begin position="301"/>
        <end position="319"/>
    </location>
</feature>
<gene>
    <name evidence="4" type="ORF">HNQ79_002254</name>
</gene>
<evidence type="ECO:0000256" key="1">
    <source>
        <dbReference type="SAM" id="MobiDB-lite"/>
    </source>
</evidence>
<feature type="compositionally biased region" description="Basic and acidic residues" evidence="1">
    <location>
        <begin position="508"/>
        <end position="517"/>
    </location>
</feature>
<reference evidence="4 5" key="1">
    <citation type="submission" date="2020-08" db="EMBL/GenBank/DDBJ databases">
        <title>Genomic Encyclopedia of Type Strains, Phase IV (KMG-IV): sequencing the most valuable type-strain genomes for metagenomic binning, comparative biology and taxonomic classification.</title>
        <authorList>
            <person name="Goeker M."/>
        </authorList>
    </citation>
    <scope>NUCLEOTIDE SEQUENCE [LARGE SCALE GENOMIC DNA]</scope>
    <source>
        <strain evidence="4 5">DSM 40141</strain>
    </source>
</reference>
<feature type="region of interest" description="Disordered" evidence="1">
    <location>
        <begin position="250"/>
        <end position="373"/>
    </location>
</feature>
<evidence type="ECO:0000313" key="4">
    <source>
        <dbReference type="EMBL" id="MBB6435791.1"/>
    </source>
</evidence>
<feature type="compositionally biased region" description="Basic and acidic residues" evidence="1">
    <location>
        <begin position="264"/>
        <end position="282"/>
    </location>
</feature>
<sequence length="566" mass="56093">MIIMPIRRGASFAARARGLARLLLPCLIASVAAAGSTPLAVADGAGSGGLTLRVTVNTRPGLGAQNPGIRVRGPVVKSYRLINRGGADLHGLRVSDPGMPGARIRCPGGGDRVPLLPGLRTVTCTAQAPAQLGSWTAEVVATGRIPYLRATVRATARSGYAGVGGKLSLTQTARVTGPSQAEVRYVLTNTGNRTVYAVTVTDAALASPRTASTRASFTRASFARAAAPRIVCAGGGGPVVGRLTPGTSATCTTTVRRPPGLHVAEGRARGTDRIRTLGRRGESVAPPPLTARSSARFVIPRTPPPASSRPSAPQRPAPSDPSASGAGAPGGSGAPGAPVRPGIPPEVLPGAGAGAPGGAEPPTGVPGLAMPPGGAAVPPGGAVPPGLAVPPGIAFPPGGAVPPGLALPPGPAVPPGLAVPFGFAVPPGPGVPPGLIVPFGLAVPPGFAVPPGLTVPFGLAFPPGFAVPPGLALPPGLAVPEDPAERPEGAVPQNPADQPEQPSAQPDRSAEQRERSAAQRPQDGRAAVSRFLRGERSPTGIGVAVALFLILIPAAVAAAVLGSRRH</sequence>
<feature type="transmembrane region" description="Helical" evidence="2">
    <location>
        <begin position="540"/>
        <end position="561"/>
    </location>
</feature>
<keyword evidence="2" id="KW-1133">Transmembrane helix</keyword>
<feature type="compositionally biased region" description="Low complexity" evidence="1">
    <location>
        <begin position="358"/>
        <end position="373"/>
    </location>
</feature>
<name>A0A7X0HE04_9ACTN</name>
<dbReference type="RefSeq" id="WP_185029618.1">
    <property type="nucleotide sequence ID" value="NZ_BNBN01000005.1"/>
</dbReference>
<keyword evidence="5" id="KW-1185">Reference proteome</keyword>
<evidence type="ECO:0000256" key="2">
    <source>
        <dbReference type="SAM" id="Phobius"/>
    </source>
</evidence>
<feature type="chain" id="PRO_5031498058" evidence="3">
    <location>
        <begin position="35"/>
        <end position="566"/>
    </location>
</feature>
<keyword evidence="3" id="KW-0732">Signal</keyword>
<dbReference type="Proteomes" id="UP000540423">
    <property type="component" value="Unassembled WGS sequence"/>
</dbReference>
<accession>A0A7X0HE04</accession>
<organism evidence="4 5">
    <name type="scientific">Streptomyces candidus</name>
    <dbReference type="NCBI Taxonomy" id="67283"/>
    <lineage>
        <taxon>Bacteria</taxon>
        <taxon>Bacillati</taxon>
        <taxon>Actinomycetota</taxon>
        <taxon>Actinomycetes</taxon>
        <taxon>Kitasatosporales</taxon>
        <taxon>Streptomycetaceae</taxon>
        <taxon>Streptomyces</taxon>
    </lineage>
</organism>